<dbReference type="Proteomes" id="UP000433183">
    <property type="component" value="Segment"/>
</dbReference>
<evidence type="ECO:0000313" key="2">
    <source>
        <dbReference type="EMBL" id="QGZ16406.1"/>
    </source>
</evidence>
<feature type="transmembrane region" description="Helical" evidence="1">
    <location>
        <begin position="9"/>
        <end position="30"/>
    </location>
</feature>
<evidence type="ECO:0000256" key="1">
    <source>
        <dbReference type="SAM" id="Phobius"/>
    </source>
</evidence>
<organism evidence="2 3">
    <name type="scientific">Erwinia phage Hena1</name>
    <dbReference type="NCBI Taxonomy" id="2678601"/>
    <lineage>
        <taxon>Viruses</taxon>
        <taxon>Duplodnaviria</taxon>
        <taxon>Heunggongvirae</taxon>
        <taxon>Uroviricota</taxon>
        <taxon>Caudoviricetes</taxon>
        <taxon>Vequintavirinae</taxon>
        <taxon>Henunavirus</taxon>
        <taxon>Henunavirus hena1</taxon>
    </lineage>
</organism>
<name>A0A6B9JBH3_9CAUD</name>
<keyword evidence="1" id="KW-1133">Transmembrane helix</keyword>
<reference evidence="2 3" key="1">
    <citation type="submission" date="2019-11" db="EMBL/GenBank/DDBJ databases">
        <title>Characterization of a new Erwinia amylovora bacteriophage.</title>
        <authorList>
            <person name="Valentovich L.N."/>
            <person name="Akhremchuk A.E."/>
            <person name="Besarab N.V."/>
            <person name="Lagonenko A.L."/>
        </authorList>
    </citation>
    <scope>NUCLEOTIDE SEQUENCE [LARGE SCALE GENOMIC DNA]</scope>
</reference>
<sequence>MNDHQIAKVLLVGSVLIVAVIIGAGAFWIWG</sequence>
<gene>
    <name evidence="2" type="ORF">Hena1_02560</name>
</gene>
<accession>A0A6B9JBH3</accession>
<proteinExistence type="predicted"/>
<keyword evidence="1" id="KW-0812">Transmembrane</keyword>
<keyword evidence="1" id="KW-0472">Membrane</keyword>
<protein>
    <submittedName>
        <fullName evidence="2">Uncharacterized protein</fullName>
    </submittedName>
</protein>
<evidence type="ECO:0000313" key="3">
    <source>
        <dbReference type="Proteomes" id="UP000433183"/>
    </source>
</evidence>
<keyword evidence="3" id="KW-1185">Reference proteome</keyword>
<dbReference type="EMBL" id="MN732867">
    <property type="protein sequence ID" value="QGZ16406.1"/>
    <property type="molecule type" value="Genomic_DNA"/>
</dbReference>